<dbReference type="Proteomes" id="UP000245876">
    <property type="component" value="Unassembled WGS sequence"/>
</dbReference>
<evidence type="ECO:0000259" key="15">
    <source>
        <dbReference type="Pfam" id="PF00912"/>
    </source>
</evidence>
<evidence type="ECO:0000256" key="14">
    <source>
        <dbReference type="SAM" id="MobiDB-lite"/>
    </source>
</evidence>
<dbReference type="GO" id="GO:0009252">
    <property type="term" value="P:peptidoglycan biosynthetic process"/>
    <property type="evidence" value="ECO:0007669"/>
    <property type="project" value="UniProtKB-KW"/>
</dbReference>
<keyword evidence="3 16" id="KW-0121">Carboxypeptidase</keyword>
<dbReference type="InterPro" id="IPR012338">
    <property type="entry name" value="Beta-lactam/transpept-like"/>
</dbReference>
<dbReference type="Gene3D" id="3.40.710.10">
    <property type="entry name" value="DD-peptidase/beta-lactamase superfamily"/>
    <property type="match status" value="1"/>
</dbReference>
<evidence type="ECO:0000256" key="4">
    <source>
        <dbReference type="ARBA" id="ARBA00022670"/>
    </source>
</evidence>
<dbReference type="SUPFAM" id="SSF56601">
    <property type="entry name" value="beta-lactamase/transpeptidase-like"/>
    <property type="match status" value="1"/>
</dbReference>
<evidence type="ECO:0000256" key="9">
    <source>
        <dbReference type="ARBA" id="ARBA00022984"/>
    </source>
</evidence>
<evidence type="ECO:0000256" key="13">
    <source>
        <dbReference type="ARBA" id="ARBA00049902"/>
    </source>
</evidence>
<evidence type="ECO:0000256" key="10">
    <source>
        <dbReference type="ARBA" id="ARBA00023268"/>
    </source>
</evidence>
<comment type="similarity">
    <text evidence="2">In the N-terminal section; belongs to the glycosyltransferase 51 family.</text>
</comment>
<dbReference type="GO" id="GO:0030288">
    <property type="term" value="C:outer membrane-bounded periplasmic space"/>
    <property type="evidence" value="ECO:0007669"/>
    <property type="project" value="TreeGrafter"/>
</dbReference>
<dbReference type="GO" id="GO:0006508">
    <property type="term" value="P:proteolysis"/>
    <property type="evidence" value="ECO:0007669"/>
    <property type="project" value="UniProtKB-KW"/>
</dbReference>
<dbReference type="FunFam" id="1.10.3810.10:FF:000001">
    <property type="entry name" value="Penicillin-binding protein 1A"/>
    <property type="match status" value="1"/>
</dbReference>
<keyword evidence="8" id="KW-0133">Cell shape</keyword>
<dbReference type="OrthoDB" id="9766909at2"/>
<dbReference type="GO" id="GO:0008360">
    <property type="term" value="P:regulation of cell shape"/>
    <property type="evidence" value="ECO:0007669"/>
    <property type="project" value="UniProtKB-KW"/>
</dbReference>
<evidence type="ECO:0000256" key="11">
    <source>
        <dbReference type="ARBA" id="ARBA00023316"/>
    </source>
</evidence>
<dbReference type="PANTHER" id="PTHR32282">
    <property type="entry name" value="BINDING PROTEIN TRANSPEPTIDASE, PUTATIVE-RELATED"/>
    <property type="match status" value="1"/>
</dbReference>
<keyword evidence="7" id="KW-0378">Hydrolase</keyword>
<dbReference type="InterPro" id="IPR036950">
    <property type="entry name" value="PBP_transglycosylase"/>
</dbReference>
<keyword evidence="6" id="KW-0808">Transferase</keyword>
<evidence type="ECO:0000256" key="1">
    <source>
        <dbReference type="ARBA" id="ARBA00007090"/>
    </source>
</evidence>
<dbReference type="GO" id="GO:0071555">
    <property type="term" value="P:cell wall organization"/>
    <property type="evidence" value="ECO:0007669"/>
    <property type="project" value="UniProtKB-KW"/>
</dbReference>
<keyword evidence="4" id="KW-0645">Protease</keyword>
<dbReference type="GO" id="GO:0009002">
    <property type="term" value="F:serine-type D-Ala-D-Ala carboxypeptidase activity"/>
    <property type="evidence" value="ECO:0007669"/>
    <property type="project" value="UniProtKB-EC"/>
</dbReference>
<dbReference type="InterPro" id="IPR023346">
    <property type="entry name" value="Lysozyme-like_dom_sf"/>
</dbReference>
<feature type="region of interest" description="Disordered" evidence="14">
    <location>
        <begin position="726"/>
        <end position="792"/>
    </location>
</feature>
<evidence type="ECO:0000313" key="17">
    <source>
        <dbReference type="Proteomes" id="UP000245876"/>
    </source>
</evidence>
<evidence type="ECO:0000256" key="7">
    <source>
        <dbReference type="ARBA" id="ARBA00022801"/>
    </source>
</evidence>
<dbReference type="PANTHER" id="PTHR32282:SF33">
    <property type="entry name" value="PEPTIDOGLYCAN GLYCOSYLTRANSFERASE"/>
    <property type="match status" value="1"/>
</dbReference>
<protein>
    <submittedName>
        <fullName evidence="16">Carboxypeptidase</fullName>
    </submittedName>
</protein>
<comment type="caution">
    <text evidence="16">The sequence shown here is derived from an EMBL/GenBank/DDBJ whole genome shotgun (WGS) entry which is preliminary data.</text>
</comment>
<evidence type="ECO:0000313" key="16">
    <source>
        <dbReference type="EMBL" id="PWG63054.1"/>
    </source>
</evidence>
<comment type="catalytic activity">
    <reaction evidence="13">
        <text>[GlcNAc-(1-&gt;4)-Mur2Ac(oyl-L-Ala-gamma-D-Glu-L-Lys-D-Ala-D-Ala)](n)-di-trans,octa-cis-undecaprenyl diphosphate + beta-D-GlcNAc-(1-&gt;4)-Mur2Ac(oyl-L-Ala-gamma-D-Glu-L-Lys-D-Ala-D-Ala)-di-trans,octa-cis-undecaprenyl diphosphate = [GlcNAc-(1-&gt;4)-Mur2Ac(oyl-L-Ala-gamma-D-Glu-L-Lys-D-Ala-D-Ala)](n+1)-di-trans,octa-cis-undecaprenyl diphosphate + di-trans,octa-cis-undecaprenyl diphosphate + H(+)</text>
        <dbReference type="Rhea" id="RHEA:23708"/>
        <dbReference type="Rhea" id="RHEA-COMP:9602"/>
        <dbReference type="Rhea" id="RHEA-COMP:9603"/>
        <dbReference type="ChEBI" id="CHEBI:15378"/>
        <dbReference type="ChEBI" id="CHEBI:58405"/>
        <dbReference type="ChEBI" id="CHEBI:60033"/>
        <dbReference type="ChEBI" id="CHEBI:78435"/>
        <dbReference type="EC" id="2.4.99.28"/>
    </reaction>
</comment>
<evidence type="ECO:0000256" key="6">
    <source>
        <dbReference type="ARBA" id="ARBA00022679"/>
    </source>
</evidence>
<evidence type="ECO:0000256" key="12">
    <source>
        <dbReference type="ARBA" id="ARBA00034000"/>
    </source>
</evidence>
<comment type="similarity">
    <text evidence="1">In the C-terminal section; belongs to the transpeptidase family.</text>
</comment>
<keyword evidence="11" id="KW-0961">Cell wall biogenesis/degradation</keyword>
<sequence>MGRMPKKKSLTVHRVLVLLLAYIMLAVSGGVVASVLLVPGVFAANNAAKAVIPSLKVENVDFDVTSLPQKSIMYANDGKTVIATFYNQNRIVVPLSKISKTMQQAVVAREDRRFWTHAGIDVQGVMRAFVQTYMLKNSQQGGSSLTQQYVKNVLLMQAIEDDDSIAQYHATEDTIARKVREMLISVQMEKKYTKPEILQGYLNIAQFGVNTYGVETAAQRYFGVSAADLNVVQSATIAAITKNPNKYDPLIEANLKESQNQRNIVLKLMLQEEYITQKQYDEAVNTPLKDTLNPQSVNVGCQDTGDYAFFCDFVVHRIQNSKEFGKTRAERNKLLQEGGLKIVTTLDVDANAQMMEAARNAIPANDASGMEIAMASVKPGTGEVLGFGLNRYYDATSAADNDPTKSGQNFAVDLADGGGSGWTIGSSWKPINLIAWMEAGHSINDNLQTTTLYPTTDFACSNYTGGADSWSVQNALGSGTVNPESPFLGLVRSHNTTQASMGTILKLCKVADTATEVGYHDAATGETIDKTAQYTPSMMIGSVNVSPLTMASIFAVYASNGVQCSPIALKKVTDKDGNDLKVPSANCHQAVDKDIIQTLAYTLNQGVVRSDGAGFAFQLNNGRKSFGKTGTSDDLAISAGSFIPNQIATFAVAGDAQNPYANRIANMTINGVYESVWDGSMIPAPAVRNFLNAYADKKQLPVDNDYGTPSSKYTATGKYYGIGGREYSVPQSTTNNNQNSTTTNNGQGQTTTNGQQNQTNNGGTTNTTPGTENNGQNQNQSQNNGGQTNSGQ</sequence>
<gene>
    <name evidence="16" type="ORF">DF196_11225</name>
</gene>
<proteinExistence type="inferred from homology"/>
<comment type="catalytic activity">
    <reaction evidence="12">
        <text>Preferential cleavage: (Ac)2-L-Lys-D-Ala-|-D-Ala. Also transpeptidation of peptidyl-alanyl moieties that are N-acyl substituents of D-alanine.</text>
        <dbReference type="EC" id="3.4.16.4"/>
    </reaction>
</comment>
<accession>A0A2U2N257</accession>
<reference evidence="16 17" key="1">
    <citation type="journal article" date="2018" name="Int. J. Syst. Evol. Microbiol.">
        <title>Bifidobacterium callitrichidarum sp. nov. from the faeces of the emperor tamarin (Saguinus imperator).</title>
        <authorList>
            <person name="Modesto M."/>
            <person name="Michelini S."/>
            <person name="Sansosti M.C."/>
            <person name="De Filippo C."/>
            <person name="Cavalieri D."/>
            <person name="Qvirist L."/>
            <person name="Andlid T."/>
            <person name="Spiezio C."/>
            <person name="Sandri C."/>
            <person name="Pascarelli S."/>
            <person name="Sgorbati B."/>
            <person name="Mattarelli P."/>
        </authorList>
    </citation>
    <scope>NUCLEOTIDE SEQUENCE [LARGE SCALE GENOMIC DNA]</scope>
    <source>
        <strain evidence="16 17">TRI 5</strain>
    </source>
</reference>
<keyword evidence="5" id="KW-0328">Glycosyltransferase</keyword>
<dbReference type="AlphaFoldDB" id="A0A2U2N257"/>
<dbReference type="RefSeq" id="WP_109057891.1">
    <property type="nucleotide sequence ID" value="NZ_QFFM01000029.1"/>
</dbReference>
<evidence type="ECO:0000256" key="8">
    <source>
        <dbReference type="ARBA" id="ARBA00022960"/>
    </source>
</evidence>
<feature type="compositionally biased region" description="Low complexity" evidence="14">
    <location>
        <begin position="731"/>
        <end position="792"/>
    </location>
</feature>
<keyword evidence="10" id="KW-0511">Multifunctional enzyme</keyword>
<name>A0A2U2N257_9BIFI</name>
<dbReference type="InterPro" id="IPR001264">
    <property type="entry name" value="Glyco_trans_51"/>
</dbReference>
<organism evidence="16 17">
    <name type="scientific">Bifidobacterium callitrichidarum</name>
    <dbReference type="NCBI Taxonomy" id="2052941"/>
    <lineage>
        <taxon>Bacteria</taxon>
        <taxon>Bacillati</taxon>
        <taxon>Actinomycetota</taxon>
        <taxon>Actinomycetes</taxon>
        <taxon>Bifidobacteriales</taxon>
        <taxon>Bifidobacteriaceae</taxon>
        <taxon>Bifidobacterium</taxon>
    </lineage>
</organism>
<evidence type="ECO:0000256" key="3">
    <source>
        <dbReference type="ARBA" id="ARBA00022645"/>
    </source>
</evidence>
<feature type="domain" description="Glycosyl transferase family 51" evidence="15">
    <location>
        <begin position="80"/>
        <end position="269"/>
    </location>
</feature>
<dbReference type="Gene3D" id="1.10.3810.10">
    <property type="entry name" value="Biosynthetic peptidoglycan transglycosylase-like"/>
    <property type="match status" value="1"/>
</dbReference>
<evidence type="ECO:0000256" key="2">
    <source>
        <dbReference type="ARBA" id="ARBA00007739"/>
    </source>
</evidence>
<dbReference type="GO" id="GO:0008955">
    <property type="term" value="F:peptidoglycan glycosyltransferase activity"/>
    <property type="evidence" value="ECO:0007669"/>
    <property type="project" value="UniProtKB-EC"/>
</dbReference>
<dbReference type="Pfam" id="PF00912">
    <property type="entry name" value="Transgly"/>
    <property type="match status" value="1"/>
</dbReference>
<dbReference type="EMBL" id="QFFM01000029">
    <property type="protein sequence ID" value="PWG63054.1"/>
    <property type="molecule type" value="Genomic_DNA"/>
</dbReference>
<dbReference type="SUPFAM" id="SSF53955">
    <property type="entry name" value="Lysozyme-like"/>
    <property type="match status" value="1"/>
</dbReference>
<keyword evidence="17" id="KW-1185">Reference proteome</keyword>
<evidence type="ECO:0000256" key="5">
    <source>
        <dbReference type="ARBA" id="ARBA00022676"/>
    </source>
</evidence>
<keyword evidence="9" id="KW-0573">Peptidoglycan synthesis</keyword>
<dbReference type="InterPro" id="IPR050396">
    <property type="entry name" value="Glycosyltr_51/Transpeptidase"/>
</dbReference>